<evidence type="ECO:0000313" key="9">
    <source>
        <dbReference type="EMBL" id="MPM20338.1"/>
    </source>
</evidence>
<dbReference type="GO" id="GO:0005886">
    <property type="term" value="C:plasma membrane"/>
    <property type="evidence" value="ECO:0007669"/>
    <property type="project" value="UniProtKB-SubCell"/>
</dbReference>
<keyword evidence="7" id="KW-0472">Membrane</keyword>
<dbReference type="Gene3D" id="1.10.287.1700">
    <property type="match status" value="1"/>
</dbReference>
<dbReference type="Pfam" id="PF02050">
    <property type="entry name" value="FliJ"/>
    <property type="match status" value="1"/>
</dbReference>
<dbReference type="InterPro" id="IPR053716">
    <property type="entry name" value="Flag_assembly_chemotaxis_eff"/>
</dbReference>
<keyword evidence="5" id="KW-1005">Bacterial flagellum biogenesis</keyword>
<reference evidence="9" key="1">
    <citation type="submission" date="2019-08" db="EMBL/GenBank/DDBJ databases">
        <authorList>
            <person name="Kucharzyk K."/>
            <person name="Murdoch R.W."/>
            <person name="Higgins S."/>
            <person name="Loffler F."/>
        </authorList>
    </citation>
    <scope>NUCLEOTIDE SEQUENCE</scope>
</reference>
<protein>
    <recommendedName>
        <fullName evidence="10">Flagellar FliJ protein</fullName>
    </recommendedName>
</protein>
<dbReference type="GO" id="GO:0071973">
    <property type="term" value="P:bacterial-type flagellum-dependent cell motility"/>
    <property type="evidence" value="ECO:0007669"/>
    <property type="project" value="InterPro"/>
</dbReference>
<name>A0A644XX20_9ZZZZ</name>
<evidence type="ECO:0000256" key="2">
    <source>
        <dbReference type="ARBA" id="ARBA00022448"/>
    </source>
</evidence>
<dbReference type="GO" id="GO:0009288">
    <property type="term" value="C:bacterial-type flagellum"/>
    <property type="evidence" value="ECO:0007669"/>
    <property type="project" value="InterPro"/>
</dbReference>
<evidence type="ECO:0000256" key="5">
    <source>
        <dbReference type="ARBA" id="ARBA00022795"/>
    </source>
</evidence>
<gene>
    <name evidence="9" type="ORF">SDC9_66767</name>
</gene>
<dbReference type="AlphaFoldDB" id="A0A644XX20"/>
<evidence type="ECO:0008006" key="10">
    <source>
        <dbReference type="Google" id="ProtNLM"/>
    </source>
</evidence>
<dbReference type="GO" id="GO:0015031">
    <property type="term" value="P:protein transport"/>
    <property type="evidence" value="ECO:0007669"/>
    <property type="project" value="UniProtKB-KW"/>
</dbReference>
<keyword evidence="3" id="KW-1003">Cell membrane</keyword>
<dbReference type="GO" id="GO:0044781">
    <property type="term" value="P:bacterial-type flagellum organization"/>
    <property type="evidence" value="ECO:0007669"/>
    <property type="project" value="UniProtKB-KW"/>
</dbReference>
<dbReference type="NCBIfam" id="TIGR02473">
    <property type="entry name" value="flagell_FliJ"/>
    <property type="match status" value="1"/>
</dbReference>
<evidence type="ECO:0000256" key="8">
    <source>
        <dbReference type="ARBA" id="ARBA00023225"/>
    </source>
</evidence>
<proteinExistence type="predicted"/>
<dbReference type="EMBL" id="VSSQ01003361">
    <property type="protein sequence ID" value="MPM20338.1"/>
    <property type="molecule type" value="Genomic_DNA"/>
</dbReference>
<keyword evidence="6" id="KW-0653">Protein transport</keyword>
<evidence type="ECO:0000256" key="6">
    <source>
        <dbReference type="ARBA" id="ARBA00022927"/>
    </source>
</evidence>
<dbReference type="GO" id="GO:0006935">
    <property type="term" value="P:chemotaxis"/>
    <property type="evidence" value="ECO:0007669"/>
    <property type="project" value="UniProtKB-KW"/>
</dbReference>
<organism evidence="9">
    <name type="scientific">bioreactor metagenome</name>
    <dbReference type="NCBI Taxonomy" id="1076179"/>
    <lineage>
        <taxon>unclassified sequences</taxon>
        <taxon>metagenomes</taxon>
        <taxon>ecological metagenomes</taxon>
    </lineage>
</organism>
<dbReference type="InterPro" id="IPR012823">
    <property type="entry name" value="Flagell_FliJ"/>
</dbReference>
<evidence type="ECO:0000256" key="3">
    <source>
        <dbReference type="ARBA" id="ARBA00022475"/>
    </source>
</evidence>
<keyword evidence="2" id="KW-0813">Transport</keyword>
<accession>A0A644XX20</accession>
<keyword evidence="8" id="KW-1006">Bacterial flagellum protein export</keyword>
<comment type="subcellular location">
    <subcellularLocation>
        <location evidence="1">Cell membrane</location>
        <topology evidence="1">Peripheral membrane protein</topology>
        <orientation evidence="1">Cytoplasmic side</orientation>
    </subcellularLocation>
</comment>
<keyword evidence="4" id="KW-0145">Chemotaxis</keyword>
<evidence type="ECO:0000256" key="7">
    <source>
        <dbReference type="ARBA" id="ARBA00023136"/>
    </source>
</evidence>
<evidence type="ECO:0000256" key="4">
    <source>
        <dbReference type="ARBA" id="ARBA00022500"/>
    </source>
</evidence>
<sequence length="147" mass="17610">MKKFQFRLDALLKYRQMQKEQAQLAFMKASQVLHDEKAKLEQLTIKLTEIIGTFRDYQTNSLTIEVLKNFQNYFDKIRENINHQNTRVNEAQTVQQERLQELRQAVKNCEVVEKLKVKRLLQYQAETLSEEQKMLDELGLQNYVRKS</sequence>
<evidence type="ECO:0000256" key="1">
    <source>
        <dbReference type="ARBA" id="ARBA00004413"/>
    </source>
</evidence>
<comment type="caution">
    <text evidence="9">The sequence shown here is derived from an EMBL/GenBank/DDBJ whole genome shotgun (WGS) entry which is preliminary data.</text>
</comment>